<feature type="region of interest" description="Disordered" evidence="1">
    <location>
        <begin position="1"/>
        <end position="28"/>
    </location>
</feature>
<evidence type="ECO:0000256" key="1">
    <source>
        <dbReference type="SAM" id="MobiDB-lite"/>
    </source>
</evidence>
<dbReference type="EMBL" id="JAEMGP010000014">
    <property type="protein sequence ID" value="KAG5200240.1"/>
    <property type="molecule type" value="Genomic_DNA"/>
</dbReference>
<organism evidence="2 3">
    <name type="scientific">Ovis aries</name>
    <name type="common">Sheep</name>
    <dbReference type="NCBI Taxonomy" id="9940"/>
    <lineage>
        <taxon>Eukaryota</taxon>
        <taxon>Metazoa</taxon>
        <taxon>Chordata</taxon>
        <taxon>Craniata</taxon>
        <taxon>Vertebrata</taxon>
        <taxon>Euteleostomi</taxon>
        <taxon>Mammalia</taxon>
        <taxon>Eutheria</taxon>
        <taxon>Laurasiatheria</taxon>
        <taxon>Artiodactyla</taxon>
        <taxon>Ruminantia</taxon>
        <taxon>Pecora</taxon>
        <taxon>Bovidae</taxon>
        <taxon>Caprinae</taxon>
        <taxon>Ovis</taxon>
    </lineage>
</organism>
<reference evidence="2 3" key="1">
    <citation type="submission" date="2020-12" db="EMBL/GenBank/DDBJ databases">
        <title>De novo assembly of Tibetan sheep genome.</title>
        <authorList>
            <person name="Li X."/>
        </authorList>
    </citation>
    <scope>NUCLEOTIDE SEQUENCE [LARGE SCALE GENOMIC DNA]</scope>
    <source>
        <tissue evidence="2">Heart</tissue>
    </source>
</reference>
<evidence type="ECO:0000313" key="3">
    <source>
        <dbReference type="Proteomes" id="UP000664991"/>
    </source>
</evidence>
<evidence type="ECO:0000313" key="2">
    <source>
        <dbReference type="EMBL" id="KAG5200240.1"/>
    </source>
</evidence>
<name>A0A836A095_SHEEP</name>
<accession>A0A836A095</accession>
<protein>
    <submittedName>
        <fullName evidence="2">Uncharacterized protein</fullName>
    </submittedName>
</protein>
<feature type="compositionally biased region" description="Low complexity" evidence="1">
    <location>
        <begin position="9"/>
        <end position="28"/>
    </location>
</feature>
<proteinExistence type="predicted"/>
<dbReference type="Proteomes" id="UP000664991">
    <property type="component" value="Chromosome 14"/>
</dbReference>
<gene>
    <name evidence="2" type="ORF">JEQ12_004774</name>
</gene>
<feature type="region of interest" description="Disordered" evidence="1">
    <location>
        <begin position="48"/>
        <end position="73"/>
    </location>
</feature>
<dbReference type="AlphaFoldDB" id="A0A836A095"/>
<sequence length="136" mass="14191">MASPLTTESEPISRSSPPPSACSKWAGGPAPGPFPAHCGFALDAAENTAPAPRCRPSSSSQGPSGHRRALCPSGTLGHTLYRLPCPHTKSLSGQLTLLYIHRRTHPPPSPVSVPDPKVAETVTRVKVPTCPDDDGI</sequence>
<feature type="region of interest" description="Disordered" evidence="1">
    <location>
        <begin position="103"/>
        <end position="122"/>
    </location>
</feature>
<comment type="caution">
    <text evidence="2">The sequence shown here is derived from an EMBL/GenBank/DDBJ whole genome shotgun (WGS) entry which is preliminary data.</text>
</comment>